<comment type="caution">
    <text evidence="1">The sequence shown here is derived from an EMBL/GenBank/DDBJ whole genome shotgun (WGS) entry which is preliminary data.</text>
</comment>
<sequence length="214" mass="23678">MPAEIDPELLEEHYHCVHQLAPRTLADRCQSFDPFAPDASFHELNLERMSWIATDDNLQAGVFATGQDWAGAPDFDSRMSRVQAFLGQGDPLAVPLSDIPPPRGSAQQTTDSLDRLFAAGYQSPEILGDALDALVDLSSWAAELHQDFGLQDTLLDYTQQLAAQGRLQPPGGFQAFEGPDLSLQESAQTRDFLTREPLGRILDAWIRGYVVWQP</sequence>
<proteinExistence type="predicted"/>
<keyword evidence="2" id="KW-1185">Reference proteome</keyword>
<gene>
    <name evidence="1" type="ORF">G3A44_04175</name>
</gene>
<evidence type="ECO:0000313" key="1">
    <source>
        <dbReference type="EMBL" id="NDY90391.1"/>
    </source>
</evidence>
<dbReference type="AlphaFoldDB" id="A0A7C9PFL8"/>
<organism evidence="1 2">
    <name type="scientific">Ideonella livida</name>
    <dbReference type="NCBI Taxonomy" id="2707176"/>
    <lineage>
        <taxon>Bacteria</taxon>
        <taxon>Pseudomonadati</taxon>
        <taxon>Pseudomonadota</taxon>
        <taxon>Betaproteobacteria</taxon>
        <taxon>Burkholderiales</taxon>
        <taxon>Sphaerotilaceae</taxon>
        <taxon>Ideonella</taxon>
    </lineage>
</organism>
<reference evidence="1 2" key="1">
    <citation type="submission" date="2020-02" db="EMBL/GenBank/DDBJ databases">
        <title>Ideonella bacterium strain TBM-1.</title>
        <authorList>
            <person name="Chen W.-M."/>
        </authorList>
    </citation>
    <scope>NUCLEOTIDE SEQUENCE [LARGE SCALE GENOMIC DNA]</scope>
    <source>
        <strain evidence="1 2">TBM-1</strain>
    </source>
</reference>
<protein>
    <submittedName>
        <fullName evidence="1">Uncharacterized protein</fullName>
    </submittedName>
</protein>
<dbReference type="RefSeq" id="WP_163456243.1">
    <property type="nucleotide sequence ID" value="NZ_JAAGOH010000003.1"/>
</dbReference>
<name>A0A7C9PFL8_9BURK</name>
<dbReference type="Proteomes" id="UP000484255">
    <property type="component" value="Unassembled WGS sequence"/>
</dbReference>
<evidence type="ECO:0000313" key="2">
    <source>
        <dbReference type="Proteomes" id="UP000484255"/>
    </source>
</evidence>
<accession>A0A7C9PFL8</accession>
<dbReference type="EMBL" id="JAAGOH010000003">
    <property type="protein sequence ID" value="NDY90391.1"/>
    <property type="molecule type" value="Genomic_DNA"/>
</dbReference>